<evidence type="ECO:0000259" key="1">
    <source>
        <dbReference type="SMART" id="SM00988"/>
    </source>
</evidence>
<dbReference type="AlphaFoldDB" id="A0A844W3L4"/>
<dbReference type="SMART" id="SM00988">
    <property type="entry name" value="UreE_N"/>
    <property type="match status" value="1"/>
</dbReference>
<keyword evidence="3" id="KW-1185">Reference proteome</keyword>
<dbReference type="Proteomes" id="UP000443843">
    <property type="component" value="Unassembled WGS sequence"/>
</dbReference>
<accession>A0A844W3L4</accession>
<reference evidence="2 3" key="1">
    <citation type="submission" date="2019-11" db="EMBL/GenBank/DDBJ databases">
        <title>Pseudooceanicola pacifica sp. nov., isolated from deep-sea sediment of the Pacific Ocean.</title>
        <authorList>
            <person name="Lyu L."/>
        </authorList>
    </citation>
    <scope>NUCLEOTIDE SEQUENCE [LARGE SCALE GENOMIC DNA]</scope>
    <source>
        <strain evidence="2 3">216_PA32_1</strain>
    </source>
</reference>
<feature type="domain" description="UreE urease accessory N-terminal" evidence="1">
    <location>
        <begin position="15"/>
        <end position="76"/>
    </location>
</feature>
<protein>
    <submittedName>
        <fullName evidence="2">Urease accessory protein UreE</fullName>
    </submittedName>
</protein>
<dbReference type="Pfam" id="PF02814">
    <property type="entry name" value="UreE_N"/>
    <property type="match status" value="1"/>
</dbReference>
<name>A0A844W3L4_9RHOB</name>
<evidence type="ECO:0000313" key="2">
    <source>
        <dbReference type="EMBL" id="MWB77411.1"/>
    </source>
</evidence>
<comment type="caution">
    <text evidence="2">The sequence shown here is derived from an EMBL/GenBank/DDBJ whole genome shotgun (WGS) entry which is preliminary data.</text>
</comment>
<organism evidence="2 3">
    <name type="scientific">Pseudooceanicola pacificus</name>
    <dbReference type="NCBI Taxonomy" id="2676438"/>
    <lineage>
        <taxon>Bacteria</taxon>
        <taxon>Pseudomonadati</taxon>
        <taxon>Pseudomonadota</taxon>
        <taxon>Alphaproteobacteria</taxon>
        <taxon>Rhodobacterales</taxon>
        <taxon>Paracoccaceae</taxon>
        <taxon>Pseudooceanicola</taxon>
    </lineage>
</organism>
<dbReference type="Gene3D" id="2.60.260.20">
    <property type="entry name" value="Urease metallochaperone UreE, N-terminal domain"/>
    <property type="match status" value="1"/>
</dbReference>
<dbReference type="EMBL" id="WNXQ01000002">
    <property type="protein sequence ID" value="MWB77411.1"/>
    <property type="molecule type" value="Genomic_DNA"/>
</dbReference>
<dbReference type="InterPro" id="IPR004029">
    <property type="entry name" value="UreE_N"/>
</dbReference>
<gene>
    <name evidence="2" type="ORF">GLS40_05185</name>
</gene>
<dbReference type="SUPFAM" id="SSF69287">
    <property type="entry name" value="Urease metallochaperone UreE, N-terminal domain"/>
    <property type="match status" value="1"/>
</dbReference>
<evidence type="ECO:0000313" key="3">
    <source>
        <dbReference type="Proteomes" id="UP000443843"/>
    </source>
</evidence>
<proteinExistence type="predicted"/>
<dbReference type="InterPro" id="IPR036118">
    <property type="entry name" value="UreE_N_sf"/>
</dbReference>
<sequence>MQIYSDILGPAADFHDALHRLDHAHAVDVLRLPRADLARRRLRTRSEGGQEVALALPRDKHLYDGAVLAISDQAALVVRVETETWIRLKARDQAMALKLGYFCGNLHWRVRFDGDILMIAVETEERLYHDRLAPMIAAGEVTLRPAATQAPE</sequence>
<dbReference type="RefSeq" id="WP_160381667.1">
    <property type="nucleotide sequence ID" value="NZ_WNXQ01000002.1"/>
</dbReference>